<protein>
    <submittedName>
        <fullName evidence="1">2258_t:CDS:1</fullName>
    </submittedName>
</protein>
<evidence type="ECO:0000313" key="2">
    <source>
        <dbReference type="Proteomes" id="UP000789901"/>
    </source>
</evidence>
<gene>
    <name evidence="1" type="ORF">GMARGA_LOCUS22193</name>
</gene>
<organism evidence="1 2">
    <name type="scientific">Gigaspora margarita</name>
    <dbReference type="NCBI Taxonomy" id="4874"/>
    <lineage>
        <taxon>Eukaryota</taxon>
        <taxon>Fungi</taxon>
        <taxon>Fungi incertae sedis</taxon>
        <taxon>Mucoromycota</taxon>
        <taxon>Glomeromycotina</taxon>
        <taxon>Glomeromycetes</taxon>
        <taxon>Diversisporales</taxon>
        <taxon>Gigasporaceae</taxon>
        <taxon>Gigaspora</taxon>
    </lineage>
</organism>
<dbReference type="Proteomes" id="UP000789901">
    <property type="component" value="Unassembled WGS sequence"/>
</dbReference>
<sequence>LTGAGNIGSSNQRAAAFAAQDYVIQSGAILTAVVSGARKEEPKCHELVLSL</sequence>
<dbReference type="EMBL" id="CAJVQB010021181">
    <property type="protein sequence ID" value="CAG8796408.1"/>
    <property type="molecule type" value="Genomic_DNA"/>
</dbReference>
<proteinExistence type="predicted"/>
<accession>A0ABN7VS69</accession>
<name>A0ABN7VS69_GIGMA</name>
<keyword evidence="2" id="KW-1185">Reference proteome</keyword>
<reference evidence="1 2" key="1">
    <citation type="submission" date="2021-06" db="EMBL/GenBank/DDBJ databases">
        <authorList>
            <person name="Kallberg Y."/>
            <person name="Tangrot J."/>
            <person name="Rosling A."/>
        </authorList>
    </citation>
    <scope>NUCLEOTIDE SEQUENCE [LARGE SCALE GENOMIC DNA]</scope>
    <source>
        <strain evidence="1 2">120-4 pot B 10/14</strain>
    </source>
</reference>
<comment type="caution">
    <text evidence="1">The sequence shown here is derived from an EMBL/GenBank/DDBJ whole genome shotgun (WGS) entry which is preliminary data.</text>
</comment>
<evidence type="ECO:0000313" key="1">
    <source>
        <dbReference type="EMBL" id="CAG8796408.1"/>
    </source>
</evidence>
<feature type="non-terminal residue" evidence="1">
    <location>
        <position position="1"/>
    </location>
</feature>